<dbReference type="InterPro" id="IPR055259">
    <property type="entry name" value="YkvP/CgeB_Glyco_trans-like"/>
</dbReference>
<protein>
    <submittedName>
        <fullName evidence="3">Glycosyltransferase family 1 protein</fullName>
    </submittedName>
</protein>
<name>A0AA43Z5E8_9GAMM</name>
<dbReference type="AlphaFoldDB" id="A0AA43Z5E8"/>
<evidence type="ECO:0000259" key="1">
    <source>
        <dbReference type="Pfam" id="PF09314"/>
    </source>
</evidence>
<feature type="domain" description="Spore protein YkvP/CgeB glycosyl transferase-like" evidence="2">
    <location>
        <begin position="249"/>
        <end position="357"/>
    </location>
</feature>
<dbReference type="InterPro" id="IPR015393">
    <property type="entry name" value="DUF1972"/>
</dbReference>
<accession>A0AA43Z5E8</accession>
<organism evidence="3 4">
    <name type="scientific">Azotobacter chroococcum</name>
    <dbReference type="NCBI Taxonomy" id="353"/>
    <lineage>
        <taxon>Bacteria</taxon>
        <taxon>Pseudomonadati</taxon>
        <taxon>Pseudomonadota</taxon>
        <taxon>Gammaproteobacteria</taxon>
        <taxon>Pseudomonadales</taxon>
        <taxon>Pseudomonadaceae</taxon>
        <taxon>Azotobacter</taxon>
    </lineage>
</organism>
<dbReference type="PANTHER" id="PTHR12526">
    <property type="entry name" value="GLYCOSYLTRANSFERASE"/>
    <property type="match status" value="1"/>
</dbReference>
<feature type="domain" description="DUF1972" evidence="1">
    <location>
        <begin position="4"/>
        <end position="173"/>
    </location>
</feature>
<dbReference type="SUPFAM" id="SSF53756">
    <property type="entry name" value="UDP-Glycosyltransferase/glycogen phosphorylase"/>
    <property type="match status" value="1"/>
</dbReference>
<dbReference type="Pfam" id="PF09314">
    <property type="entry name" value="DUF1972"/>
    <property type="match status" value="1"/>
</dbReference>
<sequence length="368" mass="41413">MLKLNILGIRGVPAQHGGFESFAEKLALYLVGQGWQVTVYCQESGTGPIYESTWEGIRRIHIPIGRDGASGTVLFDWKATCHALSQEGLFLTLGYNTAIFNVLQRVKGQTNIINMDGIEWHRDKWGVLAKAWFWLNERVGCWVGNHLVADHPNIKEHLATRINDSKITMIPYGGVEVLKANASLLAPYKLKPDGFSIIVARPEPENSIYEMVHAFSRKSRAHKLVVLGDFKPKANPYHLRVMDAASDEVLFPGAIYEAPLVQALRFFSRFYLHGHRVGGTNPSLVEALGAGCAVIAQDNHFNRWVAGSEAAYFKDEPACAGLFDRLLHDDAAVEHMKTASRARFQERFTWPQVLHEYEELLTRWYPSK</sequence>
<gene>
    <name evidence="3" type="ORF">HA520_08140</name>
</gene>
<dbReference type="Pfam" id="PF13524">
    <property type="entry name" value="Glyco_trans_1_2"/>
    <property type="match status" value="1"/>
</dbReference>
<proteinExistence type="predicted"/>
<dbReference type="RefSeq" id="WP_165892302.1">
    <property type="nucleotide sequence ID" value="NZ_JAAPAP010000005.1"/>
</dbReference>
<reference evidence="3" key="1">
    <citation type="submission" date="2020-03" db="EMBL/GenBank/DDBJ databases">
        <title>Genome assembly of Azotobacter chroococcum W5.</title>
        <authorList>
            <person name="Kannepalli A."/>
        </authorList>
    </citation>
    <scope>NUCLEOTIDE SEQUENCE</scope>
    <source>
        <strain evidence="3">W5</strain>
    </source>
</reference>
<dbReference type="Proteomes" id="UP000736384">
    <property type="component" value="Unassembled WGS sequence"/>
</dbReference>
<dbReference type="EMBL" id="JAAPAP010000005">
    <property type="protein sequence ID" value="NHN77260.1"/>
    <property type="molecule type" value="Genomic_DNA"/>
</dbReference>
<evidence type="ECO:0000259" key="2">
    <source>
        <dbReference type="Pfam" id="PF13524"/>
    </source>
</evidence>
<dbReference type="Gene3D" id="3.40.50.2000">
    <property type="entry name" value="Glycogen Phosphorylase B"/>
    <property type="match status" value="2"/>
</dbReference>
<comment type="caution">
    <text evidence="3">The sequence shown here is derived from an EMBL/GenBank/DDBJ whole genome shotgun (WGS) entry which is preliminary data.</text>
</comment>
<evidence type="ECO:0000313" key="4">
    <source>
        <dbReference type="Proteomes" id="UP000736384"/>
    </source>
</evidence>
<evidence type="ECO:0000313" key="3">
    <source>
        <dbReference type="EMBL" id="NHN77260.1"/>
    </source>
</evidence>